<proteinExistence type="inferred from homology"/>
<protein>
    <recommendedName>
        <fullName evidence="4 11">tRNA (uracil-O(2)-)-methyltransferase</fullName>
        <ecNumber evidence="3 11">2.1.1.211</ecNumber>
    </recommendedName>
</protein>
<evidence type="ECO:0000256" key="9">
    <source>
        <dbReference type="ARBA" id="ARBA00022694"/>
    </source>
</evidence>
<evidence type="ECO:0000256" key="11">
    <source>
        <dbReference type="RuleBase" id="RU368004"/>
    </source>
</evidence>
<dbReference type="Pfam" id="PF07757">
    <property type="entry name" value="AdoMet_MTase"/>
    <property type="match status" value="1"/>
</dbReference>
<name>A0AAJ0C444_9PEZI</name>
<keyword evidence="8 11" id="KW-0949">S-adenosyl-L-methionine</keyword>
<evidence type="ECO:0000256" key="8">
    <source>
        <dbReference type="ARBA" id="ARBA00022691"/>
    </source>
</evidence>
<keyword evidence="6 11" id="KW-0489">Methyltransferase</keyword>
<evidence type="ECO:0000256" key="2">
    <source>
        <dbReference type="ARBA" id="ARBA00009056"/>
    </source>
</evidence>
<sequence length="497" mass="55037">MGFTANEYDQGADPLIVEKADNPSTRWSPLLWHACSFDPTIFLDVMLNLVRNPNINTSWLSRADILHDEQGDQCFGPQQPQGDDLPRMPVFDSFECKRYLIRKLVPRNASRDDPLDQTCLIYQSSLADGEEKTLVVYLPHVSSEEDIPFYHPKVRGIAFLHDWKAVNSQGSISISYLFFPGSALSTRLNRTALGLLSVVSRHGHGRQLGYVKRVQHDVLVPRVPFQDRYAALKQKYARPLIAGWAESTDPRKHVFEDLGIAAFLIELWAEMYADSPFPGFVDIGCGNGLLVYILNQEGYLGWGFDARARKSWQSYNTQVHISADPQDSLKQLVLVPSVVQPEASSSPSASPDAREAIIHDGLFAEGTFIISNHADELTPWTPVLAAISQCPFVMIPCCSHNLTGSKFRAPPPKDATKSISTYSSLVSWVTGLANDCGWEIETEMLRIPSTRNTALVGRKRSAASSSLDSTQIVQKYGGTGGYLANAMKLAKTAPRGH</sequence>
<organism evidence="12 13">
    <name type="scientific">Phialemonium atrogriseum</name>
    <dbReference type="NCBI Taxonomy" id="1093897"/>
    <lineage>
        <taxon>Eukaryota</taxon>
        <taxon>Fungi</taxon>
        <taxon>Dikarya</taxon>
        <taxon>Ascomycota</taxon>
        <taxon>Pezizomycotina</taxon>
        <taxon>Sordariomycetes</taxon>
        <taxon>Sordariomycetidae</taxon>
        <taxon>Cephalothecales</taxon>
        <taxon>Cephalothecaceae</taxon>
        <taxon>Phialemonium</taxon>
    </lineage>
</organism>
<comment type="function">
    <text evidence="11">Adenosyl-L-methionine (AdoMet)-dependent tRNA (uracil-O(2)-)-methyltransferase.</text>
</comment>
<comment type="caution">
    <text evidence="12">The sequence shown here is derived from an EMBL/GenBank/DDBJ whole genome shotgun (WGS) entry which is preliminary data.</text>
</comment>
<dbReference type="GO" id="GO:0141101">
    <property type="term" value="F:tRNA(Ser) (uridine(44)-2'-O-)-methyltransferase activity"/>
    <property type="evidence" value="ECO:0007669"/>
    <property type="project" value="UniProtKB-EC"/>
</dbReference>
<evidence type="ECO:0000256" key="10">
    <source>
        <dbReference type="ARBA" id="ARBA00047957"/>
    </source>
</evidence>
<dbReference type="PANTHER" id="PTHR21210">
    <property type="entry name" value="TRNA (URACIL-O(2)-)-METHYLTRANSFERASE-RELATED"/>
    <property type="match status" value="1"/>
</dbReference>
<dbReference type="PANTHER" id="PTHR21210:SF0">
    <property type="entry name" value="TRNA (URACIL-O(2)-)-METHYLTRANSFERASE-RELATED"/>
    <property type="match status" value="1"/>
</dbReference>
<dbReference type="Proteomes" id="UP001244011">
    <property type="component" value="Unassembled WGS sequence"/>
</dbReference>
<dbReference type="EMBL" id="MU839004">
    <property type="protein sequence ID" value="KAK1768753.1"/>
    <property type="molecule type" value="Genomic_DNA"/>
</dbReference>
<accession>A0AAJ0C444</accession>
<keyword evidence="5 11" id="KW-0963">Cytoplasm</keyword>
<gene>
    <name evidence="12" type="ORF">QBC33DRAFT_358861</name>
</gene>
<dbReference type="EC" id="2.1.1.211" evidence="3 11"/>
<keyword evidence="13" id="KW-1185">Reference proteome</keyword>
<dbReference type="GeneID" id="85307086"/>
<evidence type="ECO:0000256" key="7">
    <source>
        <dbReference type="ARBA" id="ARBA00022679"/>
    </source>
</evidence>
<evidence type="ECO:0000256" key="5">
    <source>
        <dbReference type="ARBA" id="ARBA00022490"/>
    </source>
</evidence>
<reference evidence="12" key="1">
    <citation type="submission" date="2023-06" db="EMBL/GenBank/DDBJ databases">
        <title>Genome-scale phylogeny and comparative genomics of the fungal order Sordariales.</title>
        <authorList>
            <consortium name="Lawrence Berkeley National Laboratory"/>
            <person name="Hensen N."/>
            <person name="Bonometti L."/>
            <person name="Westerberg I."/>
            <person name="Brannstrom I.O."/>
            <person name="Guillou S."/>
            <person name="Cros-Aarteil S."/>
            <person name="Calhoun S."/>
            <person name="Haridas S."/>
            <person name="Kuo A."/>
            <person name="Mondo S."/>
            <person name="Pangilinan J."/>
            <person name="Riley R."/>
            <person name="Labutti K."/>
            <person name="Andreopoulos B."/>
            <person name="Lipzen A."/>
            <person name="Chen C."/>
            <person name="Yanf M."/>
            <person name="Daum C."/>
            <person name="Ng V."/>
            <person name="Clum A."/>
            <person name="Steindorff A."/>
            <person name="Ohm R."/>
            <person name="Martin F."/>
            <person name="Silar P."/>
            <person name="Natvig D."/>
            <person name="Lalanne C."/>
            <person name="Gautier V."/>
            <person name="Ament-Velasquez S.L."/>
            <person name="Kruys A."/>
            <person name="Hutchinson M.I."/>
            <person name="Powell A.J."/>
            <person name="Barry K."/>
            <person name="Miller A.N."/>
            <person name="Grigoriev I.V."/>
            <person name="Debuchy R."/>
            <person name="Gladieux P."/>
            <person name="Thoren M.H."/>
            <person name="Johannesson H."/>
        </authorList>
    </citation>
    <scope>NUCLEOTIDE SEQUENCE</scope>
    <source>
        <strain evidence="12">8032-3</strain>
    </source>
</reference>
<dbReference type="InterPro" id="IPR011671">
    <property type="entry name" value="tRNA_uracil_MeTrfase"/>
</dbReference>
<comment type="catalytic activity">
    <reaction evidence="10 11">
        <text>uridine(44) in tRNA(Ser) + S-adenosyl-L-methionine = 2'-O-methyluridine(44) in tRNA(Ser) + S-adenosyl-L-homocysteine + H(+)</text>
        <dbReference type="Rhea" id="RHEA:43100"/>
        <dbReference type="Rhea" id="RHEA-COMP:10339"/>
        <dbReference type="Rhea" id="RHEA-COMP:10340"/>
        <dbReference type="ChEBI" id="CHEBI:15378"/>
        <dbReference type="ChEBI" id="CHEBI:57856"/>
        <dbReference type="ChEBI" id="CHEBI:59789"/>
        <dbReference type="ChEBI" id="CHEBI:65315"/>
        <dbReference type="ChEBI" id="CHEBI:74478"/>
        <dbReference type="EC" id="2.1.1.211"/>
    </reaction>
</comment>
<dbReference type="GO" id="GO:0005737">
    <property type="term" value="C:cytoplasm"/>
    <property type="evidence" value="ECO:0007669"/>
    <property type="project" value="UniProtKB-SubCell"/>
</dbReference>
<evidence type="ECO:0000313" key="12">
    <source>
        <dbReference type="EMBL" id="KAK1768753.1"/>
    </source>
</evidence>
<comment type="subcellular location">
    <subcellularLocation>
        <location evidence="1 11">Cytoplasm</location>
    </subcellularLocation>
</comment>
<evidence type="ECO:0000313" key="13">
    <source>
        <dbReference type="Proteomes" id="UP001244011"/>
    </source>
</evidence>
<dbReference type="GO" id="GO:0030488">
    <property type="term" value="P:tRNA methylation"/>
    <property type="evidence" value="ECO:0007669"/>
    <property type="project" value="UniProtKB-UniRule"/>
</dbReference>
<evidence type="ECO:0000256" key="6">
    <source>
        <dbReference type="ARBA" id="ARBA00022603"/>
    </source>
</evidence>
<evidence type="ECO:0000256" key="3">
    <source>
        <dbReference type="ARBA" id="ARBA00012795"/>
    </source>
</evidence>
<dbReference type="RefSeq" id="XP_060284966.1">
    <property type="nucleotide sequence ID" value="XM_060423899.1"/>
</dbReference>
<comment type="similarity">
    <text evidence="2 11">Belongs to the TRM44 family.</text>
</comment>
<evidence type="ECO:0000256" key="4">
    <source>
        <dbReference type="ARBA" id="ARBA00017788"/>
    </source>
</evidence>
<keyword evidence="7 11" id="KW-0808">Transferase</keyword>
<keyword evidence="9 11" id="KW-0819">tRNA processing</keyword>
<evidence type="ECO:0000256" key="1">
    <source>
        <dbReference type="ARBA" id="ARBA00004496"/>
    </source>
</evidence>
<dbReference type="AlphaFoldDB" id="A0AAJ0C444"/>